<sequence>MELHQLMYFVTVAEEGGFTRAASRLHVAQPGVSAQVRRLERELGQALFDRSGKTVRLTAAGEAVLPYARAALQAVDGVRQAVGELTGLTRGRVAIGTVTSHNVDLARILADFHTRHPGVDVTLAEDSTDRLVEGLREGRHDVAIIAYGTLPEGLAAHVLADEAIDAAVWLGHELADRTEIPLGALRDRKLVCLPRGSGIRAILDEACAAAGFAPKVSFEAGTPSVLGDLAALRLGVAILPSSIARKRADLHPLRITRPALRGRLGLAWRLAGPTSPAASAWLAHARGYL</sequence>
<dbReference type="PANTHER" id="PTHR30346">
    <property type="entry name" value="TRANSCRIPTIONAL DUAL REGULATOR HCAR-RELATED"/>
    <property type="match status" value="1"/>
</dbReference>
<dbReference type="InterPro" id="IPR036390">
    <property type="entry name" value="WH_DNA-bd_sf"/>
</dbReference>
<keyword evidence="3" id="KW-0238">DNA-binding</keyword>
<dbReference type="InterPro" id="IPR036388">
    <property type="entry name" value="WH-like_DNA-bd_sf"/>
</dbReference>
<evidence type="ECO:0000259" key="5">
    <source>
        <dbReference type="PROSITE" id="PS50931"/>
    </source>
</evidence>
<dbReference type="InterPro" id="IPR000847">
    <property type="entry name" value="LysR_HTH_N"/>
</dbReference>
<evidence type="ECO:0000256" key="2">
    <source>
        <dbReference type="ARBA" id="ARBA00023015"/>
    </source>
</evidence>
<dbReference type="PRINTS" id="PR00039">
    <property type="entry name" value="HTHLYSR"/>
</dbReference>
<dbReference type="Gene3D" id="3.40.190.290">
    <property type="match status" value="1"/>
</dbReference>
<dbReference type="PANTHER" id="PTHR30346:SF28">
    <property type="entry name" value="HTH-TYPE TRANSCRIPTIONAL REGULATOR CYNR"/>
    <property type="match status" value="1"/>
</dbReference>
<reference evidence="6" key="1">
    <citation type="submission" date="2021-04" db="EMBL/GenBank/DDBJ databases">
        <authorList>
            <person name="Hartkoorn R.C."/>
            <person name="Beaudoing E."/>
            <person name="Hot D."/>
        </authorList>
    </citation>
    <scope>NUCLEOTIDE SEQUENCE</scope>
    <source>
        <strain evidence="6">NRRL B-16292</strain>
    </source>
</reference>
<reference evidence="6" key="2">
    <citation type="submission" date="2022-09" db="EMBL/GenBank/DDBJ databases">
        <title>Biosynthetic gene clusters of Dactylosporangioum fulvum.</title>
        <authorList>
            <person name="Caradec T."/>
        </authorList>
    </citation>
    <scope>NUCLEOTIDE SEQUENCE</scope>
    <source>
        <strain evidence="6">NRRL B-16292</strain>
    </source>
</reference>
<feature type="domain" description="HTH lysR-type" evidence="5">
    <location>
        <begin position="1"/>
        <end position="58"/>
    </location>
</feature>
<dbReference type="InterPro" id="IPR005119">
    <property type="entry name" value="LysR_subst-bd"/>
</dbReference>
<proteinExistence type="inferred from homology"/>
<evidence type="ECO:0000256" key="1">
    <source>
        <dbReference type="ARBA" id="ARBA00009437"/>
    </source>
</evidence>
<dbReference type="SUPFAM" id="SSF53850">
    <property type="entry name" value="Periplasmic binding protein-like II"/>
    <property type="match status" value="1"/>
</dbReference>
<evidence type="ECO:0000313" key="6">
    <source>
        <dbReference type="EMBL" id="UWP84166.1"/>
    </source>
</evidence>
<comment type="similarity">
    <text evidence="1">Belongs to the LysR transcriptional regulatory family.</text>
</comment>
<keyword evidence="7" id="KW-1185">Reference proteome</keyword>
<evidence type="ECO:0000313" key="7">
    <source>
        <dbReference type="Proteomes" id="UP001059617"/>
    </source>
</evidence>
<dbReference type="EMBL" id="CP073720">
    <property type="protein sequence ID" value="UWP84166.1"/>
    <property type="molecule type" value="Genomic_DNA"/>
</dbReference>
<dbReference type="Pfam" id="PF03466">
    <property type="entry name" value="LysR_substrate"/>
    <property type="match status" value="1"/>
</dbReference>
<evidence type="ECO:0000256" key="4">
    <source>
        <dbReference type="ARBA" id="ARBA00023163"/>
    </source>
</evidence>
<name>A0ABY5W4Z1_9ACTN</name>
<dbReference type="PROSITE" id="PS50931">
    <property type="entry name" value="HTH_LYSR"/>
    <property type="match status" value="1"/>
</dbReference>
<protein>
    <submittedName>
        <fullName evidence="6">LysR substrate-binding domain-containing protein</fullName>
    </submittedName>
</protein>
<dbReference type="SUPFAM" id="SSF46785">
    <property type="entry name" value="Winged helix' DNA-binding domain"/>
    <property type="match status" value="1"/>
</dbReference>
<keyword evidence="2" id="KW-0805">Transcription regulation</keyword>
<dbReference type="RefSeq" id="WP_259861997.1">
    <property type="nucleotide sequence ID" value="NZ_BAAAST010000056.1"/>
</dbReference>
<dbReference type="Proteomes" id="UP001059617">
    <property type="component" value="Chromosome"/>
</dbReference>
<keyword evidence="4" id="KW-0804">Transcription</keyword>
<dbReference type="Pfam" id="PF00126">
    <property type="entry name" value="HTH_1"/>
    <property type="match status" value="1"/>
</dbReference>
<evidence type="ECO:0000256" key="3">
    <source>
        <dbReference type="ARBA" id="ARBA00023125"/>
    </source>
</evidence>
<gene>
    <name evidence="6" type="ORF">Dfulv_07965</name>
</gene>
<accession>A0ABY5W4Z1</accession>
<dbReference type="Gene3D" id="1.10.10.10">
    <property type="entry name" value="Winged helix-like DNA-binding domain superfamily/Winged helix DNA-binding domain"/>
    <property type="match status" value="1"/>
</dbReference>
<organism evidence="6 7">
    <name type="scientific">Dactylosporangium fulvum</name>
    <dbReference type="NCBI Taxonomy" id="53359"/>
    <lineage>
        <taxon>Bacteria</taxon>
        <taxon>Bacillati</taxon>
        <taxon>Actinomycetota</taxon>
        <taxon>Actinomycetes</taxon>
        <taxon>Micromonosporales</taxon>
        <taxon>Micromonosporaceae</taxon>
        <taxon>Dactylosporangium</taxon>
    </lineage>
</organism>